<evidence type="ECO:0000313" key="2">
    <source>
        <dbReference type="EMBL" id="MFD2096112.1"/>
    </source>
</evidence>
<gene>
    <name evidence="2" type="ORF">ACFSJ3_08970</name>
</gene>
<dbReference type="Proteomes" id="UP001597380">
    <property type="component" value="Unassembled WGS sequence"/>
</dbReference>
<reference evidence="3" key="1">
    <citation type="journal article" date="2019" name="Int. J. Syst. Evol. Microbiol.">
        <title>The Global Catalogue of Microorganisms (GCM) 10K type strain sequencing project: providing services to taxonomists for standard genome sequencing and annotation.</title>
        <authorList>
            <consortium name="The Broad Institute Genomics Platform"/>
            <consortium name="The Broad Institute Genome Sequencing Center for Infectious Disease"/>
            <person name="Wu L."/>
            <person name="Ma J."/>
        </authorList>
    </citation>
    <scope>NUCLEOTIDE SEQUENCE [LARGE SCALE GENOMIC DNA]</scope>
    <source>
        <strain evidence="3">CGMCC 1.10992</strain>
    </source>
</reference>
<keyword evidence="1" id="KW-0472">Membrane</keyword>
<feature type="transmembrane region" description="Helical" evidence="1">
    <location>
        <begin position="95"/>
        <end position="113"/>
    </location>
</feature>
<dbReference type="RefSeq" id="WP_345341133.1">
    <property type="nucleotide sequence ID" value="NZ_BAABLI010000017.1"/>
</dbReference>
<feature type="transmembrane region" description="Helical" evidence="1">
    <location>
        <begin position="34"/>
        <end position="50"/>
    </location>
</feature>
<sequence length="126" mass="13513">MKLFKAAVGFLAIYTVLTAIAALFTTIFVESTPHSLNIAVTVIATVLVSRRMKVEFRQVRECITLCLMGGLAAGTHLGILSRVVGAISQLTPAEVVLSMLVNSAAVALTLFLSRPRTDKNIQHSTD</sequence>
<protein>
    <submittedName>
        <fullName evidence="2">Uncharacterized protein</fullName>
    </submittedName>
</protein>
<evidence type="ECO:0000256" key="1">
    <source>
        <dbReference type="SAM" id="Phobius"/>
    </source>
</evidence>
<organism evidence="2 3">
    <name type="scientific">Corallincola platygyrae</name>
    <dbReference type="NCBI Taxonomy" id="1193278"/>
    <lineage>
        <taxon>Bacteria</taxon>
        <taxon>Pseudomonadati</taxon>
        <taxon>Pseudomonadota</taxon>
        <taxon>Gammaproteobacteria</taxon>
        <taxon>Alteromonadales</taxon>
        <taxon>Psychromonadaceae</taxon>
        <taxon>Corallincola</taxon>
    </lineage>
</organism>
<keyword evidence="3" id="KW-1185">Reference proteome</keyword>
<feature type="transmembrane region" description="Helical" evidence="1">
    <location>
        <begin position="7"/>
        <end position="28"/>
    </location>
</feature>
<comment type="caution">
    <text evidence="2">The sequence shown here is derived from an EMBL/GenBank/DDBJ whole genome shotgun (WGS) entry which is preliminary data.</text>
</comment>
<proteinExistence type="predicted"/>
<keyword evidence="1" id="KW-1133">Transmembrane helix</keyword>
<accession>A0ABW4XKM9</accession>
<name>A0ABW4XKM9_9GAMM</name>
<evidence type="ECO:0000313" key="3">
    <source>
        <dbReference type="Proteomes" id="UP001597380"/>
    </source>
</evidence>
<keyword evidence="1" id="KW-0812">Transmembrane</keyword>
<dbReference type="EMBL" id="JBHUHT010000011">
    <property type="protein sequence ID" value="MFD2096112.1"/>
    <property type="molecule type" value="Genomic_DNA"/>
</dbReference>
<feature type="transmembrane region" description="Helical" evidence="1">
    <location>
        <begin position="62"/>
        <end position="83"/>
    </location>
</feature>